<dbReference type="GO" id="GO:0005634">
    <property type="term" value="C:nucleus"/>
    <property type="evidence" value="ECO:0007669"/>
    <property type="project" value="TreeGrafter"/>
</dbReference>
<evidence type="ECO:0000313" key="3">
    <source>
        <dbReference type="EMBL" id="OCT72036.1"/>
    </source>
</evidence>
<feature type="active site" evidence="1">
    <location>
        <position position="45"/>
    </location>
</feature>
<dbReference type="Pfam" id="PF05028">
    <property type="entry name" value="PARG_cat_C"/>
    <property type="match status" value="1"/>
</dbReference>
<sequence>SSKKLTRIHVTSEGTIEGNGHGMLQVDFANRFVGGGVTGGGLVQEEIRFLINPELIVSRLFTEVLDSNECLIITG</sequence>
<dbReference type="OMA" id="GSCKEKM"/>
<accession>A0A974CFY9</accession>
<feature type="active site" evidence="1">
    <location>
        <position position="46"/>
    </location>
</feature>
<dbReference type="InterPro" id="IPR007724">
    <property type="entry name" value="Poly_GlycHdrlase"/>
</dbReference>
<dbReference type="PANTHER" id="PTHR12837">
    <property type="entry name" value="POLY ADP-RIBOSE GLYCOHYDROLASE"/>
    <property type="match status" value="1"/>
</dbReference>
<dbReference type="EMBL" id="CM004478">
    <property type="protein sequence ID" value="OCT72036.1"/>
    <property type="molecule type" value="Genomic_DNA"/>
</dbReference>
<dbReference type="GO" id="GO:0006282">
    <property type="term" value="P:regulation of DNA repair"/>
    <property type="evidence" value="ECO:0007669"/>
    <property type="project" value="InterPro"/>
</dbReference>
<feature type="domain" description="PARG catalytic Macro" evidence="2">
    <location>
        <begin position="2"/>
        <end position="75"/>
    </location>
</feature>
<reference evidence="4" key="1">
    <citation type="journal article" date="2016" name="Nature">
        <title>Genome evolution in the allotetraploid frog Xenopus laevis.</title>
        <authorList>
            <person name="Session A.M."/>
            <person name="Uno Y."/>
            <person name="Kwon T."/>
            <person name="Chapman J.A."/>
            <person name="Toyoda A."/>
            <person name="Takahashi S."/>
            <person name="Fukui A."/>
            <person name="Hikosaka A."/>
            <person name="Suzuki A."/>
            <person name="Kondo M."/>
            <person name="van Heeringen S.J."/>
            <person name="Quigley I."/>
            <person name="Heinz S."/>
            <person name="Ogino H."/>
            <person name="Ochi H."/>
            <person name="Hellsten U."/>
            <person name="Lyons J.B."/>
            <person name="Simakov O."/>
            <person name="Putnam N."/>
            <person name="Stites J."/>
            <person name="Kuroki Y."/>
            <person name="Tanaka T."/>
            <person name="Michiue T."/>
            <person name="Watanabe M."/>
            <person name="Bogdanovic O."/>
            <person name="Lister R."/>
            <person name="Georgiou G."/>
            <person name="Paranjpe S.S."/>
            <person name="van Kruijsbergen I."/>
            <person name="Shu S."/>
            <person name="Carlson J."/>
            <person name="Kinoshita T."/>
            <person name="Ohta Y."/>
            <person name="Mawaribuchi S."/>
            <person name="Jenkins J."/>
            <person name="Grimwood J."/>
            <person name="Schmutz J."/>
            <person name="Mitros T."/>
            <person name="Mozaffari S.V."/>
            <person name="Suzuki Y."/>
            <person name="Haramoto Y."/>
            <person name="Yamamoto T.S."/>
            <person name="Takagi C."/>
            <person name="Heald R."/>
            <person name="Miller K."/>
            <person name="Haudenschild C."/>
            <person name="Kitzman J."/>
            <person name="Nakayama T."/>
            <person name="Izutsu Y."/>
            <person name="Robert J."/>
            <person name="Fortriede J."/>
            <person name="Burns K."/>
            <person name="Lotay V."/>
            <person name="Karimi K."/>
            <person name="Yasuoka Y."/>
            <person name="Dichmann D.S."/>
            <person name="Flajnik M.F."/>
            <person name="Houston D.W."/>
            <person name="Shendure J."/>
            <person name="DuPasquier L."/>
            <person name="Vize P.D."/>
            <person name="Zorn A.M."/>
            <person name="Ito M."/>
            <person name="Marcotte E.M."/>
            <person name="Wallingford J.B."/>
            <person name="Ito Y."/>
            <person name="Asashima M."/>
            <person name="Ueno N."/>
            <person name="Matsuda Y."/>
            <person name="Veenstra G.J."/>
            <person name="Fujiyama A."/>
            <person name="Harland R.M."/>
            <person name="Taira M."/>
            <person name="Rokhsar D.S."/>
        </authorList>
    </citation>
    <scope>NUCLEOTIDE SEQUENCE [LARGE SCALE GENOMIC DNA]</scope>
    <source>
        <strain evidence="4">J</strain>
    </source>
</reference>
<feature type="active site" evidence="1">
    <location>
        <position position="27"/>
    </location>
</feature>
<dbReference type="InterPro" id="IPR046372">
    <property type="entry name" value="PARG_cat_C"/>
</dbReference>
<evidence type="ECO:0000313" key="4">
    <source>
        <dbReference type="Proteomes" id="UP000694892"/>
    </source>
</evidence>
<dbReference type="GO" id="GO:0009225">
    <property type="term" value="P:nucleotide-sugar metabolic process"/>
    <property type="evidence" value="ECO:0007669"/>
    <property type="project" value="TreeGrafter"/>
</dbReference>
<feature type="non-terminal residue" evidence="3">
    <location>
        <position position="75"/>
    </location>
</feature>
<evidence type="ECO:0000259" key="2">
    <source>
        <dbReference type="Pfam" id="PF05028"/>
    </source>
</evidence>
<dbReference type="GO" id="GO:1990966">
    <property type="term" value="P:ATP generation from poly-ADP-D-ribose"/>
    <property type="evidence" value="ECO:0007669"/>
    <property type="project" value="TreeGrafter"/>
</dbReference>
<dbReference type="AlphaFoldDB" id="A0A974CFY9"/>
<organism evidence="3 4">
    <name type="scientific">Xenopus laevis</name>
    <name type="common">African clawed frog</name>
    <dbReference type="NCBI Taxonomy" id="8355"/>
    <lineage>
        <taxon>Eukaryota</taxon>
        <taxon>Metazoa</taxon>
        <taxon>Chordata</taxon>
        <taxon>Craniata</taxon>
        <taxon>Vertebrata</taxon>
        <taxon>Euteleostomi</taxon>
        <taxon>Amphibia</taxon>
        <taxon>Batrachia</taxon>
        <taxon>Anura</taxon>
        <taxon>Pipoidea</taxon>
        <taxon>Pipidae</taxon>
        <taxon>Xenopodinae</taxon>
        <taxon>Xenopus</taxon>
        <taxon>Xenopus</taxon>
    </lineage>
</organism>
<dbReference type="PANTHER" id="PTHR12837:SF15">
    <property type="entry name" value="POLY(ADP-RIBOSE) GLYCOHYDROLASE"/>
    <property type="match status" value="1"/>
</dbReference>
<dbReference type="GO" id="GO:0005737">
    <property type="term" value="C:cytoplasm"/>
    <property type="evidence" value="ECO:0007669"/>
    <property type="project" value="TreeGrafter"/>
</dbReference>
<protein>
    <recommendedName>
        <fullName evidence="2">PARG catalytic Macro domain-containing protein</fullName>
    </recommendedName>
</protein>
<feature type="non-terminal residue" evidence="3">
    <location>
        <position position="1"/>
    </location>
</feature>
<dbReference type="GO" id="GO:0004649">
    <property type="term" value="F:poly(ADP-ribose) glycohydrolase activity"/>
    <property type="evidence" value="ECO:0007669"/>
    <property type="project" value="InterPro"/>
</dbReference>
<dbReference type="GO" id="GO:0005975">
    <property type="term" value="P:carbohydrate metabolic process"/>
    <property type="evidence" value="ECO:0007669"/>
    <property type="project" value="InterPro"/>
</dbReference>
<evidence type="ECO:0000256" key="1">
    <source>
        <dbReference type="PIRSR" id="PIRSR607724-1"/>
    </source>
</evidence>
<name>A0A974CFY9_XENLA</name>
<proteinExistence type="predicted"/>
<gene>
    <name evidence="3" type="ORF">XELAEV_180350184mg</name>
</gene>
<dbReference type="Proteomes" id="UP000694892">
    <property type="component" value="Chromosome 7L"/>
</dbReference>